<reference evidence="4 5" key="1">
    <citation type="submission" date="2020-10" db="EMBL/GenBank/DDBJ databases">
        <title>Pygocentrus nattereri (red-bellied piranha) genome, fPygNat1, primary haplotype.</title>
        <authorList>
            <person name="Myers G."/>
            <person name="Meyer A."/>
            <person name="Karagic N."/>
            <person name="Pippel M."/>
            <person name="Winkler S."/>
            <person name="Tracey A."/>
            <person name="Wood J."/>
            <person name="Formenti G."/>
            <person name="Howe K."/>
            <person name="Fedrigo O."/>
            <person name="Jarvis E.D."/>
        </authorList>
    </citation>
    <scope>NUCLEOTIDE SEQUENCE [LARGE SCALE GENOMIC DNA]</scope>
</reference>
<dbReference type="GO" id="GO:1901981">
    <property type="term" value="F:phosphatidylinositol phosphate binding"/>
    <property type="evidence" value="ECO:0007669"/>
    <property type="project" value="TreeGrafter"/>
</dbReference>
<dbReference type="GeneTree" id="ENSGT00940000160585"/>
<dbReference type="Ensembl" id="ENSPNAT00000047265.1">
    <property type="protein sequence ID" value="ENSPNAP00000069103.1"/>
    <property type="gene ID" value="ENSPNAG00000007980.2"/>
</dbReference>
<dbReference type="Pfam" id="PF13901">
    <property type="entry name" value="RH_dom"/>
    <property type="match status" value="1"/>
</dbReference>
<dbReference type="PANTHER" id="PTHR45971:SF2">
    <property type="entry name" value="PROTEIN ASSOCIATED WITH UVRAG AS AUTOPHAGY ENHANCER"/>
    <property type="match status" value="1"/>
</dbReference>
<dbReference type="Pfam" id="PF21054">
    <property type="entry name" value="RUBC_PIKBD"/>
    <property type="match status" value="2"/>
</dbReference>
<feature type="compositionally biased region" description="Low complexity" evidence="2">
    <location>
        <begin position="114"/>
        <end position="134"/>
    </location>
</feature>
<organism evidence="4 5">
    <name type="scientific">Pygocentrus nattereri</name>
    <name type="common">Red-bellied piranha</name>
    <dbReference type="NCBI Taxonomy" id="42514"/>
    <lineage>
        <taxon>Eukaryota</taxon>
        <taxon>Metazoa</taxon>
        <taxon>Chordata</taxon>
        <taxon>Craniata</taxon>
        <taxon>Vertebrata</taxon>
        <taxon>Euteleostomi</taxon>
        <taxon>Actinopterygii</taxon>
        <taxon>Neopterygii</taxon>
        <taxon>Teleostei</taxon>
        <taxon>Ostariophysi</taxon>
        <taxon>Characiformes</taxon>
        <taxon>Characoidei</taxon>
        <taxon>Pygocentrus</taxon>
    </lineage>
</organism>
<feature type="region of interest" description="Disordered" evidence="2">
    <location>
        <begin position="201"/>
        <end position="254"/>
    </location>
</feature>
<reference evidence="4" key="2">
    <citation type="submission" date="2025-08" db="UniProtKB">
        <authorList>
            <consortium name="Ensembl"/>
        </authorList>
    </citation>
    <scope>IDENTIFICATION</scope>
</reference>
<reference evidence="4" key="3">
    <citation type="submission" date="2025-09" db="UniProtKB">
        <authorList>
            <consortium name="Ensembl"/>
        </authorList>
    </citation>
    <scope>IDENTIFICATION</scope>
</reference>
<dbReference type="GO" id="GO:0061909">
    <property type="term" value="P:autophagosome-lysosome fusion"/>
    <property type="evidence" value="ECO:0007669"/>
    <property type="project" value="TreeGrafter"/>
</dbReference>
<keyword evidence="5" id="KW-1185">Reference proteome</keyword>
<dbReference type="GO" id="GO:0000421">
    <property type="term" value="C:autophagosome membrane"/>
    <property type="evidence" value="ECO:0007669"/>
    <property type="project" value="TreeGrafter"/>
</dbReference>
<evidence type="ECO:0000259" key="3">
    <source>
        <dbReference type="SMART" id="SM01175"/>
    </source>
</evidence>
<name>A0AAR2KXM9_PYGNA</name>
<dbReference type="CTD" id="80183"/>
<evidence type="ECO:0000256" key="2">
    <source>
        <dbReference type="SAM" id="MobiDB-lite"/>
    </source>
</evidence>
<accession>A0AAR2KXM9</accession>
<feature type="compositionally biased region" description="Polar residues" evidence="2">
    <location>
        <begin position="135"/>
        <end position="149"/>
    </location>
</feature>
<evidence type="ECO:0000256" key="1">
    <source>
        <dbReference type="ARBA" id="ARBA00023006"/>
    </source>
</evidence>
<dbReference type="InterPro" id="IPR048569">
    <property type="entry name" value="RUBC_PIKBD"/>
</dbReference>
<feature type="region of interest" description="Disordered" evidence="2">
    <location>
        <begin position="25"/>
        <end position="86"/>
    </location>
</feature>
<dbReference type="AlphaFoldDB" id="A0AAR2KXM9"/>
<dbReference type="RefSeq" id="XP_017580133.1">
    <property type="nucleotide sequence ID" value="XM_017724644.2"/>
</dbReference>
<dbReference type="GO" id="GO:0061910">
    <property type="term" value="P:autophagosome-endosome fusion"/>
    <property type="evidence" value="ECO:0007669"/>
    <property type="project" value="TreeGrafter"/>
</dbReference>
<evidence type="ECO:0000313" key="5">
    <source>
        <dbReference type="Proteomes" id="UP001501920"/>
    </source>
</evidence>
<feature type="compositionally biased region" description="Low complexity" evidence="2">
    <location>
        <begin position="206"/>
        <end position="215"/>
    </location>
</feature>
<protein>
    <recommendedName>
        <fullName evidence="3">Rubicon Homology domain-containing protein</fullName>
    </recommendedName>
</protein>
<proteinExistence type="predicted"/>
<dbReference type="GeneID" id="108443784"/>
<dbReference type="GO" id="GO:0097352">
    <property type="term" value="P:autophagosome maturation"/>
    <property type="evidence" value="ECO:0007669"/>
    <property type="project" value="TreeGrafter"/>
</dbReference>
<dbReference type="InterPro" id="IPR052428">
    <property type="entry name" value="Autophagy_HostDef_Reg"/>
</dbReference>
<feature type="compositionally biased region" description="Polar residues" evidence="2">
    <location>
        <begin position="39"/>
        <end position="49"/>
    </location>
</feature>
<gene>
    <name evidence="4" type="primary">RUBCNL</name>
</gene>
<sequence>MRSAVSAACLKSQFVDFSREMVDRESRTTSSRMKPICGSTESILASSPESNDEEPCDFTRIEMTEDDPGGSQGHLKPRYGSSSPNGCISKLDPKETWYHLPRSSPVISRKARFQSMEQQSSEGSSPVSLSSTPPFQNRLTSGASDSPTFSKGFLSVQELPEEPGVDSSVPGMSEQCLHVVPPCTPVAAKCLTRQAAVSTDTDEQGSFSCGSSESKSTVETRGLSLSDGMVQRFNGSPQPGSKNRASSDTHLISGPVNEKQISEDFYRNSVDLDQENAHFVVVDMVLEVLEAVKWTVYQQQLKHPDASEDRDSDLRSKIRSFSSFDSGYDDYCGRRISSNRSSQTSKRRSLKVSRCSAESLAQRLLTKLRKQWALSEKSFSCDEPCLTLEEFPLDTACLVTRGGLSEEIRQKSRMRGTLNWAPPRFQIIFNVQPTQRRSDVIASQHFLCAGCGTEVEPRYIKRLRYCEYLGRYFCDGCHSSGESVIPGRVLSRWDFRCYPVCVFSKQLLDSIWEQPLFKLNVVAKSLYGQAKELQRFRELQEQLISIKKLLRACRLSDGVLAEFQQLPSHLTDELHLFSMDDLIKVKRGQLVTTAKAVFRSATDHVEACELCQAKGFICEFCRGQDVLFPFQTDICTRCQDCRTCFHTACFRDEPCPRCARLQIRKSLQETAST</sequence>
<feature type="region of interest" description="Disordered" evidence="2">
    <location>
        <begin position="109"/>
        <end position="151"/>
    </location>
</feature>
<feature type="domain" description="Rubicon Homology" evidence="3">
    <location>
        <begin position="464"/>
        <end position="665"/>
    </location>
</feature>
<feature type="compositionally biased region" description="Polar residues" evidence="2">
    <location>
        <begin position="233"/>
        <end position="250"/>
    </location>
</feature>
<keyword evidence="1" id="KW-0072">Autophagy</keyword>
<dbReference type="InterPro" id="IPR025258">
    <property type="entry name" value="RH_dom"/>
</dbReference>
<dbReference type="Proteomes" id="UP001501920">
    <property type="component" value="Chromosome 6"/>
</dbReference>
<dbReference type="SMART" id="SM01175">
    <property type="entry name" value="DUF4206"/>
    <property type="match status" value="1"/>
</dbReference>
<evidence type="ECO:0000313" key="4">
    <source>
        <dbReference type="Ensembl" id="ENSPNAP00000069103.1"/>
    </source>
</evidence>
<dbReference type="PANTHER" id="PTHR45971">
    <property type="entry name" value="PHOX (PX) DOMAIN-CONTAINING PROTEIN"/>
    <property type="match status" value="1"/>
</dbReference>